<dbReference type="PANTHER" id="PTHR13742:SF17">
    <property type="entry name" value="RE32990P-RELATED"/>
    <property type="match status" value="1"/>
</dbReference>
<dbReference type="InterPro" id="IPR002719">
    <property type="entry name" value="RB_B"/>
</dbReference>
<dbReference type="OrthoDB" id="844594at2759"/>
<dbReference type="GO" id="GO:0005667">
    <property type="term" value="C:transcription regulator complex"/>
    <property type="evidence" value="ECO:0007669"/>
    <property type="project" value="TreeGrafter"/>
</dbReference>
<dbReference type="STRING" id="554065.E1ZEA5"/>
<accession>E1ZEA5</accession>
<dbReference type="GO" id="GO:2000134">
    <property type="term" value="P:negative regulation of G1/S transition of mitotic cell cycle"/>
    <property type="evidence" value="ECO:0007669"/>
    <property type="project" value="TreeGrafter"/>
</dbReference>
<feature type="region of interest" description="Disordered" evidence="1">
    <location>
        <begin position="78"/>
        <end position="160"/>
    </location>
</feature>
<gene>
    <name evidence="3" type="ORF">CHLNCDRAFT_145378</name>
</gene>
<dbReference type="InterPro" id="IPR002720">
    <property type="entry name" value="RB_A"/>
</dbReference>
<dbReference type="PANTHER" id="PTHR13742">
    <property type="entry name" value="RETINOBLASTOMA-ASSOCIATED PROTEIN RB -RELATED"/>
    <property type="match status" value="1"/>
</dbReference>
<feature type="region of interest" description="Disordered" evidence="1">
    <location>
        <begin position="973"/>
        <end position="1002"/>
    </location>
</feature>
<dbReference type="Gene3D" id="1.10.472.10">
    <property type="entry name" value="Cyclin-like"/>
    <property type="match status" value="2"/>
</dbReference>
<protein>
    <submittedName>
        <fullName evidence="3">Expressed protein</fullName>
    </submittedName>
</protein>
<dbReference type="InterPro" id="IPR036915">
    <property type="entry name" value="Cyclin-like_sf"/>
</dbReference>
<dbReference type="GO" id="GO:0006357">
    <property type="term" value="P:regulation of transcription by RNA polymerase II"/>
    <property type="evidence" value="ECO:0007669"/>
    <property type="project" value="InterPro"/>
</dbReference>
<dbReference type="KEGG" id="cvr:CHLNCDRAFT_145378"/>
<dbReference type="GO" id="GO:0005634">
    <property type="term" value="C:nucleus"/>
    <property type="evidence" value="ECO:0007669"/>
    <property type="project" value="InterPro"/>
</dbReference>
<sequence>MEAATAATHTGAGAPAGARDAAAVSAPAAEAQTHAPPAAAAAAQATAAEAAAAAAPEAQAGAGATGMEVDAATIPEAASAAAAAAGEEEPESPCARQHTQAVNSTPLRRPRALHLTATEPAGGGPAATGVDSSAHDASYHTPSPASQRQLPPPLAPQPTPITAAMSSAAWLQGTVAGQGEGPPPQLRALMQAAGMDAGAEARLVAAAEGMAKAAFPDCPAPLDGPLLALEQSTTAARRSQGLRLYWRVLQSLVAAEAGRPDAGPAAAAALLAAPLLHRCVAACALECVISSYRMVNLAFPAVLERLSLPAFDLCKAVEPFVHALPTLPRDLKRHMLAVEERCLESLAWAQGSSLYPTLIAAVGSHGGGASGSGGGSSASERASLEAAPAGGSHEPACSPTSSPSVGDSVGGGERRAGSVTPRKRGLEEMAAPGGADGADADMADAAPPLVHPPEHQQGAASAPAPGGGTLGSATQPHSQRWPPQRERRHQHEQSGVDTPGRLPLSLGSEPRAAAAVRGASGDQQPASTDAAGPASALMPRGDRSARSAVNKFLRRVLKLAAIRLADLLSRLDTHPADPHVLLAEVRRRQGAGLGLAKAGLGLAHSGGIAAFTLAQHVAFEQTWLLYGRHLDQALLCCLYSVCKLHQLGQASFKAIIAAYKQQAQAQADTFKSVSMRPREHTTLHQLHPTATADIITFYNQAGGAGQACRQAGGQAGRAMRRLLPHTSRQAGAAAATYGPLAGLAGGSTPVLLVFIPHTRAFLLRLADNRSLLVQPTPSALPYLVPQTARGQPGGIPSPPSLLVRGGQPPSMQKPCLPALAAGHPGSPPPRGLAGTPTRGGAGGMLLLSPGAWRINRGGMTPLASPRAGTADQIATLRVAGSPTLFAGARSPPSAPLSPAAIHHMFGLPGSAAAASSSPPAFASPAAAAAAGVAPQWVQQQPDAALPPAAAPSPLAAAAGLAADAPGALLAPVPHAQQQQLAPPLASPRHARRILALQPSPVQ</sequence>
<evidence type="ECO:0000256" key="1">
    <source>
        <dbReference type="SAM" id="MobiDB-lite"/>
    </source>
</evidence>
<evidence type="ECO:0000313" key="3">
    <source>
        <dbReference type="EMBL" id="EFN55837.1"/>
    </source>
</evidence>
<dbReference type="GO" id="GO:0000785">
    <property type="term" value="C:chromatin"/>
    <property type="evidence" value="ECO:0007669"/>
    <property type="project" value="TreeGrafter"/>
</dbReference>
<feature type="compositionally biased region" description="Pro residues" evidence="1">
    <location>
        <begin position="150"/>
        <end position="159"/>
    </location>
</feature>
<feature type="compositionally biased region" description="Polar residues" evidence="1">
    <location>
        <begin position="97"/>
        <end position="106"/>
    </location>
</feature>
<feature type="compositionally biased region" description="Low complexity" evidence="1">
    <location>
        <begin position="377"/>
        <end position="389"/>
    </location>
</feature>
<dbReference type="AlphaFoldDB" id="E1ZEA5"/>
<evidence type="ECO:0000259" key="2">
    <source>
        <dbReference type="SMART" id="SM01368"/>
    </source>
</evidence>
<feature type="compositionally biased region" description="Low complexity" evidence="1">
    <location>
        <begin position="973"/>
        <end position="983"/>
    </location>
</feature>
<evidence type="ECO:0000313" key="4">
    <source>
        <dbReference type="Proteomes" id="UP000008141"/>
    </source>
</evidence>
<dbReference type="GO" id="GO:0030154">
    <property type="term" value="P:cell differentiation"/>
    <property type="evidence" value="ECO:0007669"/>
    <property type="project" value="TreeGrafter"/>
</dbReference>
<reference evidence="3 4" key="1">
    <citation type="journal article" date="2010" name="Plant Cell">
        <title>The Chlorella variabilis NC64A genome reveals adaptation to photosymbiosis, coevolution with viruses, and cryptic sex.</title>
        <authorList>
            <person name="Blanc G."/>
            <person name="Duncan G."/>
            <person name="Agarkova I."/>
            <person name="Borodovsky M."/>
            <person name="Gurnon J."/>
            <person name="Kuo A."/>
            <person name="Lindquist E."/>
            <person name="Lucas S."/>
            <person name="Pangilinan J."/>
            <person name="Polle J."/>
            <person name="Salamov A."/>
            <person name="Terry A."/>
            <person name="Yamada T."/>
            <person name="Dunigan D.D."/>
            <person name="Grigoriev I.V."/>
            <person name="Claverie J.M."/>
            <person name="Van Etten J.L."/>
        </authorList>
    </citation>
    <scope>NUCLEOTIDE SEQUENCE [LARGE SCALE GENOMIC DNA]</scope>
    <source>
        <strain evidence="3 4">NC64A</strain>
    </source>
</reference>
<dbReference type="Pfam" id="PF01857">
    <property type="entry name" value="RB_B"/>
    <property type="match status" value="1"/>
</dbReference>
<feature type="compositionally biased region" description="Low complexity" evidence="1">
    <location>
        <begin position="398"/>
        <end position="407"/>
    </location>
</feature>
<feature type="compositionally biased region" description="Gly residues" evidence="1">
    <location>
        <begin position="366"/>
        <end position="376"/>
    </location>
</feature>
<dbReference type="SUPFAM" id="SSF47954">
    <property type="entry name" value="Cyclin-like"/>
    <property type="match status" value="2"/>
</dbReference>
<dbReference type="InParanoid" id="E1ZEA5"/>
<dbReference type="Proteomes" id="UP000008141">
    <property type="component" value="Unassembled WGS sequence"/>
</dbReference>
<feature type="compositionally biased region" description="Basic and acidic residues" evidence="1">
    <location>
        <begin position="483"/>
        <end position="494"/>
    </location>
</feature>
<organism evidence="4">
    <name type="scientific">Chlorella variabilis</name>
    <name type="common">Green alga</name>
    <dbReference type="NCBI Taxonomy" id="554065"/>
    <lineage>
        <taxon>Eukaryota</taxon>
        <taxon>Viridiplantae</taxon>
        <taxon>Chlorophyta</taxon>
        <taxon>core chlorophytes</taxon>
        <taxon>Trebouxiophyceae</taxon>
        <taxon>Chlorellales</taxon>
        <taxon>Chlorellaceae</taxon>
        <taxon>Chlorella clade</taxon>
        <taxon>Chlorella</taxon>
    </lineage>
</organism>
<proteinExistence type="predicted"/>
<name>E1ZEA5_CHLVA</name>
<dbReference type="GO" id="GO:0000977">
    <property type="term" value="F:RNA polymerase II transcription regulatory region sequence-specific DNA binding"/>
    <property type="evidence" value="ECO:0007669"/>
    <property type="project" value="TreeGrafter"/>
</dbReference>
<keyword evidence="4" id="KW-1185">Reference proteome</keyword>
<dbReference type="InterPro" id="IPR028309">
    <property type="entry name" value="RB_fam"/>
</dbReference>
<feature type="region of interest" description="Disordered" evidence="1">
    <location>
        <begin position="1"/>
        <end position="52"/>
    </location>
</feature>
<feature type="domain" description="Retinoblastoma-associated protein A-box" evidence="2">
    <location>
        <begin position="159"/>
        <end position="358"/>
    </location>
</feature>
<dbReference type="eggNOG" id="KOG1010">
    <property type="taxonomic scope" value="Eukaryota"/>
</dbReference>
<dbReference type="Pfam" id="PF01858">
    <property type="entry name" value="RB_A"/>
    <property type="match status" value="1"/>
</dbReference>
<dbReference type="RefSeq" id="XP_005847939.1">
    <property type="nucleotide sequence ID" value="XM_005847877.1"/>
</dbReference>
<dbReference type="GeneID" id="17355371"/>
<dbReference type="EMBL" id="GL433843">
    <property type="protein sequence ID" value="EFN55837.1"/>
    <property type="molecule type" value="Genomic_DNA"/>
</dbReference>
<feature type="region of interest" description="Disordered" evidence="1">
    <location>
        <begin position="366"/>
        <end position="543"/>
    </location>
</feature>
<dbReference type="SMART" id="SM01368">
    <property type="entry name" value="RB_A"/>
    <property type="match status" value="1"/>
</dbReference>